<evidence type="ECO:0000259" key="1">
    <source>
        <dbReference type="Pfam" id="PF24626"/>
    </source>
</evidence>
<dbReference type="EMBL" id="MJEQ01001427">
    <property type="protein sequence ID" value="OIT30780.1"/>
    <property type="molecule type" value="Genomic_DNA"/>
</dbReference>
<comment type="caution">
    <text evidence="2">The sequence shown here is derived from an EMBL/GenBank/DDBJ whole genome shotgun (WGS) entry which is preliminary data.</text>
</comment>
<evidence type="ECO:0000313" key="3">
    <source>
        <dbReference type="Proteomes" id="UP000187609"/>
    </source>
</evidence>
<proteinExistence type="predicted"/>
<protein>
    <recommendedName>
        <fullName evidence="1">Tf2-1-like SH3-like domain-containing protein</fullName>
    </recommendedName>
</protein>
<dbReference type="AlphaFoldDB" id="A0A314KNB6"/>
<dbReference type="Pfam" id="PF24626">
    <property type="entry name" value="SH3_Tf2-1"/>
    <property type="match status" value="1"/>
</dbReference>
<accession>A0A314KNB6</accession>
<dbReference type="InterPro" id="IPR056924">
    <property type="entry name" value="SH3_Tf2-1"/>
</dbReference>
<dbReference type="Gramene" id="OIT30780">
    <property type="protein sequence ID" value="OIT30780"/>
    <property type="gene ID" value="A4A49_12843"/>
</dbReference>
<name>A0A314KNB6_NICAT</name>
<keyword evidence="3" id="KW-1185">Reference proteome</keyword>
<reference evidence="2" key="1">
    <citation type="submission" date="2016-11" db="EMBL/GenBank/DDBJ databases">
        <title>The genome of Nicotiana attenuata.</title>
        <authorList>
            <person name="Xu S."/>
            <person name="Brockmoeller T."/>
            <person name="Gaquerel E."/>
            <person name="Navarro A."/>
            <person name="Kuhl H."/>
            <person name="Gase K."/>
            <person name="Ling Z."/>
            <person name="Zhou W."/>
            <person name="Kreitzer C."/>
            <person name="Stanke M."/>
            <person name="Tang H."/>
            <person name="Lyons E."/>
            <person name="Pandey P."/>
            <person name="Pandey S.P."/>
            <person name="Timmermann B."/>
            <person name="Baldwin I.T."/>
        </authorList>
    </citation>
    <scope>NUCLEOTIDE SEQUENCE [LARGE SCALE GENOMIC DNA]</scope>
    <source>
        <strain evidence="2">UT</strain>
    </source>
</reference>
<dbReference type="Proteomes" id="UP000187609">
    <property type="component" value="Unassembled WGS sequence"/>
</dbReference>
<dbReference type="PANTHER" id="PTHR46148:SF52">
    <property type="entry name" value="OS04G0603800 PROTEIN"/>
    <property type="match status" value="1"/>
</dbReference>
<gene>
    <name evidence="2" type="ORF">A4A49_12843</name>
</gene>
<evidence type="ECO:0000313" key="2">
    <source>
        <dbReference type="EMBL" id="OIT30780.1"/>
    </source>
</evidence>
<feature type="domain" description="Tf2-1-like SH3-like" evidence="1">
    <location>
        <begin position="32"/>
        <end position="95"/>
    </location>
</feature>
<organism evidence="2 3">
    <name type="scientific">Nicotiana attenuata</name>
    <name type="common">Coyote tobacco</name>
    <dbReference type="NCBI Taxonomy" id="49451"/>
    <lineage>
        <taxon>Eukaryota</taxon>
        <taxon>Viridiplantae</taxon>
        <taxon>Streptophyta</taxon>
        <taxon>Embryophyta</taxon>
        <taxon>Tracheophyta</taxon>
        <taxon>Spermatophyta</taxon>
        <taxon>Magnoliopsida</taxon>
        <taxon>eudicotyledons</taxon>
        <taxon>Gunneridae</taxon>
        <taxon>Pentapetalae</taxon>
        <taxon>asterids</taxon>
        <taxon>lamiids</taxon>
        <taxon>Solanales</taxon>
        <taxon>Solanaceae</taxon>
        <taxon>Nicotianoideae</taxon>
        <taxon>Nicotianeae</taxon>
        <taxon>Nicotiana</taxon>
    </lineage>
</organism>
<dbReference type="PANTHER" id="PTHR46148">
    <property type="entry name" value="CHROMO DOMAIN-CONTAINING PROTEIN"/>
    <property type="match status" value="1"/>
</dbReference>
<sequence length="481" mass="54875">MTKVLMENLEKAQHRMKFYADRKRTERELELGDWVYLKLQPYKQASIALRSNLKLTSKYYGPYQVIKKISQVAYELQLPASAMIHPVFHISQLKKDRLACAQLMTMASERHDSAESSAVEENQKFKGLEDGMKKLETQLQAMATDNAQRFESLESNQNHFSLELRETQETNKKLELIISQLDAVKIAGAAAQPPSPRFTMSEAPGPVVIRESGHASNSRAQSKISYVSVHMKDKADIWFDSYILEKRGTNWPLFCTEVCRRFGNVRPIDIVDEFNNNKQTGSVDSYQESGLKLELKPLVGLANPASLMDAYEIAKSYEASFRALTRNTTPRISHYSNHPQTNSRAIVSYQGTYNQPQKIQTSNNKTLVPRPRVPFKPNTPFDATRNKNLCYRCHEKYFPGHQCKPKTLNTITWEGEIPEAQIQVMEQVQALQDEGETSGNKNDAGEEIQEEVQPEISLCVAMSLYSPNFRLCKEDPLIYFD</sequence>